<gene>
    <name evidence="2" type="ORF">DGMP_36990</name>
</gene>
<evidence type="ECO:0000313" key="3">
    <source>
        <dbReference type="Proteomes" id="UP000826725"/>
    </source>
</evidence>
<accession>A0A8D5JTB9</accession>
<sequence>MDIDSELLPVKLPIFTLQPIIENAIKHGISHMLRQGKIRVSAGRNDNGITIMVEDNAGKFTNPSDRKGLGLNIVDKRIKNLYGDRYGVEISCVPDKQTLVSILLPAK</sequence>
<dbReference type="EMBL" id="AP024086">
    <property type="protein sequence ID" value="BCL63006.1"/>
    <property type="molecule type" value="Genomic_DNA"/>
</dbReference>
<dbReference type="Proteomes" id="UP000826725">
    <property type="component" value="Chromosome"/>
</dbReference>
<keyword evidence="3" id="KW-1185">Reference proteome</keyword>
<organism evidence="2 3">
    <name type="scientific">Desulfomarina profundi</name>
    <dbReference type="NCBI Taxonomy" id="2772557"/>
    <lineage>
        <taxon>Bacteria</taxon>
        <taxon>Pseudomonadati</taxon>
        <taxon>Thermodesulfobacteriota</taxon>
        <taxon>Desulfobulbia</taxon>
        <taxon>Desulfobulbales</taxon>
        <taxon>Desulfobulbaceae</taxon>
        <taxon>Desulfomarina</taxon>
    </lineage>
</organism>
<dbReference type="AlphaFoldDB" id="A0A8D5JTB9"/>
<evidence type="ECO:0000313" key="2">
    <source>
        <dbReference type="EMBL" id="BCL63006.1"/>
    </source>
</evidence>
<name>A0A8D5JTB9_9BACT</name>
<dbReference type="InterPro" id="IPR050640">
    <property type="entry name" value="Bact_2-comp_sensor_kinase"/>
</dbReference>
<protein>
    <recommendedName>
        <fullName evidence="1">Histidine kinase/HSP90-like ATPase domain-containing protein</fullName>
    </recommendedName>
</protein>
<dbReference type="Pfam" id="PF02518">
    <property type="entry name" value="HATPase_c"/>
    <property type="match status" value="1"/>
</dbReference>
<proteinExistence type="predicted"/>
<dbReference type="PANTHER" id="PTHR34220:SF10">
    <property type="entry name" value="SENSOR HISTIDINE KINASE BTSS"/>
    <property type="match status" value="1"/>
</dbReference>
<evidence type="ECO:0000259" key="1">
    <source>
        <dbReference type="Pfam" id="PF02518"/>
    </source>
</evidence>
<dbReference type="KEGG" id="dbk:DGMP_36990"/>
<dbReference type="PANTHER" id="PTHR34220">
    <property type="entry name" value="SENSOR HISTIDINE KINASE YPDA"/>
    <property type="match status" value="1"/>
</dbReference>
<reference evidence="2" key="1">
    <citation type="submission" date="2020-09" db="EMBL/GenBank/DDBJ databases">
        <title>Desulfogranum mesoprofundum gen. nov., sp. nov., a novel mesophilic, sulfate-reducing chemolithoautotroph isolated from a deep-sea hydrothermal vent chimney in the Suiyo Seamount.</title>
        <authorList>
            <person name="Hashimoto Y."/>
            <person name="Nakagawa S."/>
        </authorList>
    </citation>
    <scope>NUCLEOTIDE SEQUENCE</scope>
    <source>
        <strain evidence="2">KT2</strain>
    </source>
</reference>
<feature type="domain" description="Histidine kinase/HSP90-like ATPase" evidence="1">
    <location>
        <begin position="17"/>
        <end position="106"/>
    </location>
</feature>
<dbReference type="InterPro" id="IPR003594">
    <property type="entry name" value="HATPase_dom"/>
</dbReference>